<sequence>MRQSTVLATAEQDPAIPHGFVDMLSADDFKSAFRNHPAGVAVITADIGAGPVGLTATSVISVSANPPLVVFSLSSASSSTPTLKSAETVVIHLLGADQIKLAKTFSTSGIDRFADTSTWSRLITGDPYLPSANAWMRGRVVNQMEAGDSTVVAVQVLQVDLPCDVGRSAAESRPLVYHNRTWHSLSETSAVK</sequence>
<evidence type="ECO:0000313" key="4">
    <source>
        <dbReference type="Proteomes" id="UP000237061"/>
    </source>
</evidence>
<organism evidence="3 4">
    <name type="scientific">Arthrobacter glacialis</name>
    <dbReference type="NCBI Taxonomy" id="1664"/>
    <lineage>
        <taxon>Bacteria</taxon>
        <taxon>Bacillati</taxon>
        <taxon>Actinomycetota</taxon>
        <taxon>Actinomycetes</taxon>
        <taxon>Micrococcales</taxon>
        <taxon>Micrococcaceae</taxon>
        <taxon>Arthrobacter</taxon>
    </lineage>
</organism>
<name>A0A2S3ZRX2_ARTGL</name>
<dbReference type="SUPFAM" id="SSF50475">
    <property type="entry name" value="FMN-binding split barrel"/>
    <property type="match status" value="1"/>
</dbReference>
<dbReference type="OrthoDB" id="8901155at2"/>
<dbReference type="GO" id="GO:0010181">
    <property type="term" value="F:FMN binding"/>
    <property type="evidence" value="ECO:0007669"/>
    <property type="project" value="InterPro"/>
</dbReference>
<gene>
    <name evidence="3" type="ORF">CVS27_18890</name>
</gene>
<dbReference type="Pfam" id="PF01613">
    <property type="entry name" value="Flavin_Reduct"/>
    <property type="match status" value="1"/>
</dbReference>
<proteinExistence type="predicted"/>
<dbReference type="GO" id="GO:0042602">
    <property type="term" value="F:riboflavin reductase (NADPH) activity"/>
    <property type="evidence" value="ECO:0007669"/>
    <property type="project" value="TreeGrafter"/>
</dbReference>
<dbReference type="InterPro" id="IPR002563">
    <property type="entry name" value="Flavin_Rdtase-like_dom"/>
</dbReference>
<keyword evidence="1" id="KW-0560">Oxidoreductase</keyword>
<dbReference type="AlphaFoldDB" id="A0A2S3ZRX2"/>
<feature type="domain" description="Flavin reductase like" evidence="2">
    <location>
        <begin position="33"/>
        <end position="184"/>
    </location>
</feature>
<reference evidence="3 4" key="1">
    <citation type="submission" date="2018-01" db="EMBL/GenBank/DDBJ databases">
        <title>Arthrobacter sp. nov., from glaciers in China.</title>
        <authorList>
            <person name="Liu Q."/>
            <person name="Xin Y.-H."/>
        </authorList>
    </citation>
    <scope>NUCLEOTIDE SEQUENCE [LARGE SCALE GENOMIC DNA]</scope>
    <source>
        <strain evidence="3 4">HLT2-12-2</strain>
    </source>
</reference>
<evidence type="ECO:0000313" key="3">
    <source>
        <dbReference type="EMBL" id="POH71859.1"/>
    </source>
</evidence>
<dbReference type="PANTHER" id="PTHR30466:SF1">
    <property type="entry name" value="FMN REDUCTASE (NADH) RUTF"/>
    <property type="match status" value="1"/>
</dbReference>
<accession>A0A2S3ZRX2</accession>
<keyword evidence="4" id="KW-1185">Reference proteome</keyword>
<comment type="caution">
    <text evidence="3">The sequence shown here is derived from an EMBL/GenBank/DDBJ whole genome shotgun (WGS) entry which is preliminary data.</text>
</comment>
<dbReference type="InterPro" id="IPR050268">
    <property type="entry name" value="NADH-dep_flavin_reductase"/>
</dbReference>
<dbReference type="InterPro" id="IPR012349">
    <property type="entry name" value="Split_barrel_FMN-bd"/>
</dbReference>
<dbReference type="GO" id="GO:0006208">
    <property type="term" value="P:pyrimidine nucleobase catabolic process"/>
    <property type="evidence" value="ECO:0007669"/>
    <property type="project" value="TreeGrafter"/>
</dbReference>
<dbReference type="Proteomes" id="UP000237061">
    <property type="component" value="Unassembled WGS sequence"/>
</dbReference>
<dbReference type="PANTHER" id="PTHR30466">
    <property type="entry name" value="FLAVIN REDUCTASE"/>
    <property type="match status" value="1"/>
</dbReference>
<evidence type="ECO:0000259" key="2">
    <source>
        <dbReference type="SMART" id="SM00903"/>
    </source>
</evidence>
<dbReference type="Gene3D" id="2.30.110.10">
    <property type="entry name" value="Electron Transport, Fmn-binding Protein, Chain A"/>
    <property type="match status" value="1"/>
</dbReference>
<dbReference type="RefSeq" id="WP_103467396.1">
    <property type="nucleotide sequence ID" value="NZ_PPXB01000025.1"/>
</dbReference>
<evidence type="ECO:0000256" key="1">
    <source>
        <dbReference type="ARBA" id="ARBA00023002"/>
    </source>
</evidence>
<dbReference type="SMART" id="SM00903">
    <property type="entry name" value="Flavin_Reduct"/>
    <property type="match status" value="1"/>
</dbReference>
<dbReference type="EMBL" id="PPXC01000021">
    <property type="protein sequence ID" value="POH71859.1"/>
    <property type="molecule type" value="Genomic_DNA"/>
</dbReference>
<protein>
    <submittedName>
        <fullName evidence="3">Flavin oxidoreductase</fullName>
    </submittedName>
</protein>